<evidence type="ECO:0000313" key="7">
    <source>
        <dbReference type="Proteomes" id="UP000800981"/>
    </source>
</evidence>
<dbReference type="RefSeq" id="WP_166281696.1">
    <property type="nucleotide sequence ID" value="NZ_JAANNP010000005.1"/>
</dbReference>
<dbReference type="Pfam" id="PF07731">
    <property type="entry name" value="Cu-oxidase_2"/>
    <property type="match status" value="1"/>
</dbReference>
<keyword evidence="7" id="KW-1185">Reference proteome</keyword>
<dbReference type="InterPro" id="IPR008972">
    <property type="entry name" value="Cupredoxin"/>
</dbReference>
<protein>
    <submittedName>
        <fullName evidence="6">Multicopper oxidase family protein</fullName>
    </submittedName>
</protein>
<dbReference type="PANTHER" id="PTHR11709:SF2">
    <property type="entry name" value="MULTICOPPER OXIDASE LPR1"/>
    <property type="match status" value="1"/>
</dbReference>
<reference evidence="6 7" key="1">
    <citation type="submission" date="2020-03" db="EMBL/GenBank/DDBJ databases">
        <title>Two novel Motilibacter sp.</title>
        <authorList>
            <person name="Liu S."/>
        </authorList>
    </citation>
    <scope>NUCLEOTIDE SEQUENCE [LARGE SCALE GENOMIC DNA]</scope>
    <source>
        <strain evidence="6 7">E257</strain>
    </source>
</reference>
<evidence type="ECO:0000259" key="3">
    <source>
        <dbReference type="Pfam" id="PF00394"/>
    </source>
</evidence>
<dbReference type="PROSITE" id="PS00080">
    <property type="entry name" value="MULTICOPPER_OXIDASE2"/>
    <property type="match status" value="1"/>
</dbReference>
<evidence type="ECO:0000259" key="4">
    <source>
        <dbReference type="Pfam" id="PF07731"/>
    </source>
</evidence>
<sequence length="491" mass="53873">MGEHQVDRLPMSRRALLGLGVATAATWLLTDPFAADVEAAVSNPLTQPEVLRSSNGLLEVTLVCEKKQTIVAGKPVTTYTYNGRVPGPTLVVYPGDTLRIKLVNNLDESTNLHTHGLHISPQGRADNVLLHIAPGETFDFEFEIPHDHFCGVNWYHPHPHGNGVLQLFGGMAGALIVRDPAEDNVLTKRIPERVLVLQSPEFDAAGSLVPFTATLVRKTVAHINGQRVPALEMSTGQTERWRIVNASPDPAFHLQLEGHSMVQVGADGHPFAKPVPIDTLSLTPGQRADVLVKAAAPGTYRLRALPYNMGAGFFTPDHDVATIVTRRDKVVLPGSTTPFFRPFEDLRQAKVDTKREVVFSMTGGFTINGKVFDPDRCDITMELDTIEEWTIVNNSVLLHPFHIHVNPFQLTHVNGQPVERQSYEDTYPVTPNGGSITFRMPIRDFIGRSVFHCHIVLHSDLGMMATFDIVPKGGRPGDIAPPPVDHVGHEG</sequence>
<evidence type="ECO:0000256" key="1">
    <source>
        <dbReference type="ARBA" id="ARBA00022723"/>
    </source>
</evidence>
<feature type="domain" description="Plastocyanin-like" evidence="5">
    <location>
        <begin position="66"/>
        <end position="181"/>
    </location>
</feature>
<dbReference type="InterPro" id="IPR002355">
    <property type="entry name" value="Cu_oxidase_Cu_BS"/>
</dbReference>
<accession>A0ABX0GX71</accession>
<dbReference type="InterPro" id="IPR011706">
    <property type="entry name" value="Cu-oxidase_C"/>
</dbReference>
<dbReference type="Gene3D" id="2.60.40.420">
    <property type="entry name" value="Cupredoxins - blue copper proteins"/>
    <property type="match status" value="3"/>
</dbReference>
<keyword evidence="2" id="KW-0560">Oxidoreductase</keyword>
<name>A0ABX0GX71_9ACTN</name>
<dbReference type="Pfam" id="PF07732">
    <property type="entry name" value="Cu-oxidase_3"/>
    <property type="match status" value="1"/>
</dbReference>
<dbReference type="Pfam" id="PF00394">
    <property type="entry name" value="Cu-oxidase"/>
    <property type="match status" value="1"/>
</dbReference>
<keyword evidence="1" id="KW-0479">Metal-binding</keyword>
<dbReference type="SUPFAM" id="SSF49503">
    <property type="entry name" value="Cupredoxins"/>
    <property type="match status" value="3"/>
</dbReference>
<feature type="domain" description="Plastocyanin-like" evidence="4">
    <location>
        <begin position="353"/>
        <end position="471"/>
    </location>
</feature>
<proteinExistence type="predicted"/>
<evidence type="ECO:0000256" key="2">
    <source>
        <dbReference type="ARBA" id="ARBA00023002"/>
    </source>
</evidence>
<dbReference type="InterPro" id="IPR045087">
    <property type="entry name" value="Cu-oxidase_fam"/>
</dbReference>
<organism evidence="6 7">
    <name type="scientific">Motilibacter deserti</name>
    <dbReference type="NCBI Taxonomy" id="2714956"/>
    <lineage>
        <taxon>Bacteria</taxon>
        <taxon>Bacillati</taxon>
        <taxon>Actinomycetota</taxon>
        <taxon>Actinomycetes</taxon>
        <taxon>Motilibacterales</taxon>
        <taxon>Motilibacteraceae</taxon>
        <taxon>Motilibacter</taxon>
    </lineage>
</organism>
<dbReference type="PANTHER" id="PTHR11709">
    <property type="entry name" value="MULTI-COPPER OXIDASE"/>
    <property type="match status" value="1"/>
</dbReference>
<comment type="caution">
    <text evidence="6">The sequence shown here is derived from an EMBL/GenBank/DDBJ whole genome shotgun (WGS) entry which is preliminary data.</text>
</comment>
<dbReference type="InterPro" id="IPR001117">
    <property type="entry name" value="Cu-oxidase_2nd"/>
</dbReference>
<dbReference type="Proteomes" id="UP000800981">
    <property type="component" value="Unassembled WGS sequence"/>
</dbReference>
<dbReference type="EMBL" id="JAANNP010000005">
    <property type="protein sequence ID" value="NHC14310.1"/>
    <property type="molecule type" value="Genomic_DNA"/>
</dbReference>
<feature type="domain" description="Plastocyanin-like" evidence="3">
    <location>
        <begin position="224"/>
        <end position="307"/>
    </location>
</feature>
<evidence type="ECO:0000313" key="6">
    <source>
        <dbReference type="EMBL" id="NHC14310.1"/>
    </source>
</evidence>
<dbReference type="InterPro" id="IPR011707">
    <property type="entry name" value="Cu-oxidase-like_N"/>
</dbReference>
<evidence type="ECO:0000259" key="5">
    <source>
        <dbReference type="Pfam" id="PF07732"/>
    </source>
</evidence>
<dbReference type="CDD" id="cd13900">
    <property type="entry name" value="CuRO_3_Tth-MCO_like"/>
    <property type="match status" value="1"/>
</dbReference>
<dbReference type="CDD" id="cd13853">
    <property type="entry name" value="CuRO_1_Tth-MCO_like"/>
    <property type="match status" value="1"/>
</dbReference>
<gene>
    <name evidence="6" type="ORF">G9H71_11015</name>
</gene>